<dbReference type="EMBL" id="LT853703">
    <property type="protein sequence ID" value="SMQ55921.1"/>
    <property type="molecule type" value="Genomic_DNA"/>
</dbReference>
<feature type="region of interest" description="Disordered" evidence="1">
    <location>
        <begin position="92"/>
        <end position="162"/>
    </location>
</feature>
<feature type="region of interest" description="Disordered" evidence="1">
    <location>
        <begin position="1"/>
        <end position="80"/>
    </location>
</feature>
<evidence type="ECO:0000313" key="3">
    <source>
        <dbReference type="Proteomes" id="UP000215127"/>
    </source>
</evidence>
<feature type="compositionally biased region" description="Low complexity" evidence="1">
    <location>
        <begin position="238"/>
        <end position="248"/>
    </location>
</feature>
<feature type="region of interest" description="Disordered" evidence="1">
    <location>
        <begin position="196"/>
        <end position="249"/>
    </location>
</feature>
<feature type="compositionally biased region" description="Low complexity" evidence="1">
    <location>
        <begin position="413"/>
        <end position="432"/>
    </location>
</feature>
<reference evidence="2 3" key="1">
    <citation type="submission" date="2016-06" db="EMBL/GenBank/DDBJ databases">
        <authorList>
            <person name="Kjaerup R.B."/>
            <person name="Dalgaard T.S."/>
            <person name="Juul-Madsen H.R."/>
        </authorList>
    </citation>
    <scope>NUCLEOTIDE SEQUENCE [LARGE SCALE GENOMIC DNA]</scope>
</reference>
<proteinExistence type="predicted"/>
<feature type="compositionally biased region" description="Polar residues" evidence="1">
    <location>
        <begin position="19"/>
        <end position="44"/>
    </location>
</feature>
<organism evidence="2 3">
    <name type="scientific">Zymoseptoria tritici (strain ST99CH_3D7)</name>
    <dbReference type="NCBI Taxonomy" id="1276538"/>
    <lineage>
        <taxon>Eukaryota</taxon>
        <taxon>Fungi</taxon>
        <taxon>Dikarya</taxon>
        <taxon>Ascomycota</taxon>
        <taxon>Pezizomycotina</taxon>
        <taxon>Dothideomycetes</taxon>
        <taxon>Dothideomycetidae</taxon>
        <taxon>Mycosphaerellales</taxon>
        <taxon>Mycosphaerellaceae</taxon>
        <taxon>Zymoseptoria</taxon>
    </lineage>
</organism>
<feature type="compositionally biased region" description="Polar residues" evidence="1">
    <location>
        <begin position="137"/>
        <end position="149"/>
    </location>
</feature>
<dbReference type="AlphaFoldDB" id="A0A1X7S937"/>
<feature type="compositionally biased region" description="Polar residues" evidence="1">
    <location>
        <begin position="213"/>
        <end position="226"/>
    </location>
</feature>
<feature type="compositionally biased region" description="Low complexity" evidence="1">
    <location>
        <begin position="45"/>
        <end position="57"/>
    </location>
</feature>
<protein>
    <submittedName>
        <fullName evidence="2">Uncharacterized protein</fullName>
    </submittedName>
</protein>
<dbReference type="PANTHER" id="PTHR37332:SF1">
    <property type="entry name" value="ELMO DOMAIN-CONTAINING PROTEIN"/>
    <property type="match status" value="1"/>
</dbReference>
<gene>
    <name evidence="2" type="ORF">ZT3D7_G11076</name>
</gene>
<feature type="region of interest" description="Disordered" evidence="1">
    <location>
        <begin position="367"/>
        <end position="437"/>
    </location>
</feature>
<name>A0A1X7S937_ZYMT9</name>
<dbReference type="Proteomes" id="UP000215127">
    <property type="component" value="Chromosome 12"/>
</dbReference>
<evidence type="ECO:0000256" key="1">
    <source>
        <dbReference type="SAM" id="MobiDB-lite"/>
    </source>
</evidence>
<evidence type="ECO:0000313" key="2">
    <source>
        <dbReference type="EMBL" id="SMQ55921.1"/>
    </source>
</evidence>
<keyword evidence="3" id="KW-1185">Reference proteome</keyword>
<dbReference type="PANTHER" id="PTHR37332">
    <property type="entry name" value="EXPRESSED PROTEIN"/>
    <property type="match status" value="1"/>
</dbReference>
<sequence length="539" mass="57107">MPSFVERLTGKRHQHPAPTANSTANSSTPNLLGSYGSSNASPTNSVAGDAGSAAGDTRSGDRTLNRKASGHKRDSSILSLSSVTDQVANVRRSVSLRSHRRNNSSGGNNSAGSGGSFRQVGSPLRGGSKTDKEGDGSPSQFSDSQYTQQAPPPLRHKISLTSRGLNRFRSAESISNNRNTAIYLDGVGGIPGSSTTMLAPSINAPTLGGHPRQQPSDALRPQTSFTREPRPFLPPPASSSGPTPTPNSLVYTQIQETSAKRIATITYLQRLHTGDIFHFSTYHYSSGTLSQLASLQPHKLGRRATNYFILGYSLPALLDLNSASPLEYLKALSSLLHEFETYQNLSGFDASGNTLSKTRMGAMFKSSMGLGGHRNKSTRRASTVSASLGAPPTPSVESMEARQAELLGIPRQTSFSSTATSPSAAEATSPSAMDLTSPINPTNHEFAFLLTPHLPYEPDFATTFSTLCDTLIDTYAKLLELITGPEACNGQVGAEFVKADKAIRKVLVVNAVRELEEGTRTGLKAEVGGLGKLVLGGLM</sequence>
<accession>A0A1X7S937</accession>